<keyword evidence="8" id="KW-1185">Reference proteome</keyword>
<evidence type="ECO:0000256" key="4">
    <source>
        <dbReference type="ARBA" id="ARBA00022741"/>
    </source>
</evidence>
<dbReference type="SUPFAM" id="SSF52540">
    <property type="entry name" value="P-loop containing nucleoside triphosphate hydrolases"/>
    <property type="match status" value="1"/>
</dbReference>
<dbReference type="InterPro" id="IPR050637">
    <property type="entry name" value="NLRP_innate_immun_reg"/>
</dbReference>
<comment type="similarity">
    <text evidence="1">Belongs to the NLRP family.</text>
</comment>
<dbReference type="PANTHER" id="PTHR45690:SF14">
    <property type="entry name" value="NACHT, LRR AND PYD DOMAINS-CONTAINING PROTEIN 2"/>
    <property type="match status" value="1"/>
</dbReference>
<dbReference type="PRINTS" id="PR00364">
    <property type="entry name" value="DISEASERSIST"/>
</dbReference>
<dbReference type="Pfam" id="PF17779">
    <property type="entry name" value="WHD_NOD2"/>
    <property type="match status" value="1"/>
</dbReference>
<dbReference type="GO" id="GO:0005737">
    <property type="term" value="C:cytoplasm"/>
    <property type="evidence" value="ECO:0000318"/>
    <property type="project" value="GO_Central"/>
</dbReference>
<organism evidence="7 8">
    <name type="scientific">Equus caballus</name>
    <name type="common">Horse</name>
    <dbReference type="NCBI Taxonomy" id="9796"/>
    <lineage>
        <taxon>Eukaryota</taxon>
        <taxon>Metazoa</taxon>
        <taxon>Chordata</taxon>
        <taxon>Craniata</taxon>
        <taxon>Vertebrata</taxon>
        <taxon>Euteleostomi</taxon>
        <taxon>Mammalia</taxon>
        <taxon>Eutheria</taxon>
        <taxon>Laurasiatheria</taxon>
        <taxon>Perissodactyla</taxon>
        <taxon>Equidae</taxon>
        <taxon>Equus</taxon>
    </lineage>
</organism>
<dbReference type="Proteomes" id="UP000002281">
    <property type="component" value="Chromosome 10"/>
</dbReference>
<protein>
    <recommendedName>
        <fullName evidence="6">NACHT domain-containing protein</fullName>
    </recommendedName>
</protein>
<dbReference type="Pfam" id="PF05729">
    <property type="entry name" value="NACHT"/>
    <property type="match status" value="1"/>
</dbReference>
<dbReference type="AlphaFoldDB" id="A0A9L0RV83"/>
<dbReference type="Pfam" id="PF13516">
    <property type="entry name" value="LRR_6"/>
    <property type="match status" value="3"/>
</dbReference>
<dbReference type="InterPro" id="IPR041075">
    <property type="entry name" value="NOD1/2_WH"/>
</dbReference>
<dbReference type="GeneTree" id="ENSGT00940000161714"/>
<proteinExistence type="inferred from homology"/>
<keyword evidence="2" id="KW-0433">Leucine-rich repeat</keyword>
<evidence type="ECO:0000259" key="6">
    <source>
        <dbReference type="PROSITE" id="PS50837"/>
    </source>
</evidence>
<evidence type="ECO:0000313" key="7">
    <source>
        <dbReference type="Ensembl" id="ENSECAP00000066536.1"/>
    </source>
</evidence>
<evidence type="ECO:0000256" key="3">
    <source>
        <dbReference type="ARBA" id="ARBA00022737"/>
    </source>
</evidence>
<dbReference type="Gene3D" id="3.80.10.10">
    <property type="entry name" value="Ribonuclease Inhibitor"/>
    <property type="match status" value="1"/>
</dbReference>
<dbReference type="Pfam" id="PF17776">
    <property type="entry name" value="NLRC4_HD2"/>
    <property type="match status" value="1"/>
</dbReference>
<dbReference type="InterPro" id="IPR032675">
    <property type="entry name" value="LRR_dom_sf"/>
</dbReference>
<evidence type="ECO:0000313" key="8">
    <source>
        <dbReference type="Proteomes" id="UP000002281"/>
    </source>
</evidence>
<evidence type="ECO:0000256" key="5">
    <source>
        <dbReference type="ARBA" id="ARBA00022840"/>
    </source>
</evidence>
<name>A0A9L0RV83_HORSE</name>
<dbReference type="GO" id="GO:0005524">
    <property type="term" value="F:ATP binding"/>
    <property type="evidence" value="ECO:0007669"/>
    <property type="project" value="UniProtKB-KW"/>
</dbReference>
<reference evidence="7 8" key="1">
    <citation type="journal article" date="2009" name="Science">
        <title>Genome sequence, comparative analysis, and population genetics of the domestic horse.</title>
        <authorList>
            <consortium name="Broad Institute Genome Sequencing Platform"/>
            <consortium name="Broad Institute Whole Genome Assembly Team"/>
            <person name="Wade C.M."/>
            <person name="Giulotto E."/>
            <person name="Sigurdsson S."/>
            <person name="Zoli M."/>
            <person name="Gnerre S."/>
            <person name="Imsland F."/>
            <person name="Lear T.L."/>
            <person name="Adelson D.L."/>
            <person name="Bailey E."/>
            <person name="Bellone R.R."/>
            <person name="Bloecker H."/>
            <person name="Distl O."/>
            <person name="Edgar R.C."/>
            <person name="Garber M."/>
            <person name="Leeb T."/>
            <person name="Mauceli E."/>
            <person name="MacLeod J.N."/>
            <person name="Penedo M.C.T."/>
            <person name="Raison J.M."/>
            <person name="Sharpe T."/>
            <person name="Vogel J."/>
            <person name="Andersson L."/>
            <person name="Antczak D.F."/>
            <person name="Biagi T."/>
            <person name="Binns M.M."/>
            <person name="Chowdhary B.P."/>
            <person name="Coleman S.J."/>
            <person name="Della Valle G."/>
            <person name="Fryc S."/>
            <person name="Guerin G."/>
            <person name="Hasegawa T."/>
            <person name="Hill E.W."/>
            <person name="Jurka J."/>
            <person name="Kiialainen A."/>
            <person name="Lindgren G."/>
            <person name="Liu J."/>
            <person name="Magnani E."/>
            <person name="Mickelson J.R."/>
            <person name="Murray J."/>
            <person name="Nergadze S.G."/>
            <person name="Onofrio R."/>
            <person name="Pedroni S."/>
            <person name="Piras M.F."/>
            <person name="Raudsepp T."/>
            <person name="Rocchi M."/>
            <person name="Roeed K.H."/>
            <person name="Ryder O.A."/>
            <person name="Searle S."/>
            <person name="Skow L."/>
            <person name="Swinburne J.E."/>
            <person name="Syvaenen A.C."/>
            <person name="Tozaki T."/>
            <person name="Valberg S.J."/>
            <person name="Vaudin M."/>
            <person name="White J.R."/>
            <person name="Zody M.C."/>
            <person name="Lander E.S."/>
            <person name="Lindblad-Toh K."/>
        </authorList>
    </citation>
    <scope>NUCLEOTIDE SEQUENCE [LARGE SCALE GENOMIC DNA]</scope>
    <source>
        <strain evidence="7 8">Thoroughbred</strain>
    </source>
</reference>
<dbReference type="InterPro" id="IPR041267">
    <property type="entry name" value="NLRP_HD2"/>
</dbReference>
<keyword evidence="4" id="KW-0547">Nucleotide-binding</keyword>
<reference evidence="7" key="2">
    <citation type="submission" date="2025-08" db="UniProtKB">
        <authorList>
            <consortium name="Ensembl"/>
        </authorList>
    </citation>
    <scope>IDENTIFICATION</scope>
    <source>
        <strain evidence="7">Thoroughbred</strain>
    </source>
</reference>
<dbReference type="Ensembl" id="ENSECAT00000127441.1">
    <property type="protein sequence ID" value="ENSECAP00000066536.1"/>
    <property type="gene ID" value="ENSECAG00000016792.3"/>
</dbReference>
<keyword evidence="3" id="KW-0677">Repeat</keyword>
<dbReference type="FunFam" id="3.40.50.300:FF:001341">
    <property type="entry name" value="NLR family pyrin domain containing 7"/>
    <property type="match status" value="1"/>
</dbReference>
<evidence type="ECO:0000256" key="2">
    <source>
        <dbReference type="ARBA" id="ARBA00022614"/>
    </source>
</evidence>
<dbReference type="PANTHER" id="PTHR45690">
    <property type="entry name" value="NACHT, LRR AND PYD DOMAINS-CONTAINING PROTEIN 12"/>
    <property type="match status" value="1"/>
</dbReference>
<accession>A0A9L0RV83</accession>
<sequence>KFITFLNPQISTQLMPLTVVLHGPAGVGKTTLAKKWMVDWTQDNHAKTFNSTFYLSCKELNHKGECSFADLLSKNWPDLQDAVPEILTQAQKILFIIDGFEELRVPSEALIHDMCCDWQKQKPVPVLLGSLLKRKMLPKATLLITTRPGALRELGLLVEQPFFIEIEGFLELDRKAYFLKHFEEEAQALRAFDLMKSNAALFHLGSAPAVCWIVCTCMKLQMEKGEDPAPTCQTITSLFLHFLCSQFTSPPGSCPGPFLQVPVTALCLLAAEGIWTQTSMFDGEDLERLGVKESDFHPFLDKNILQKGKDCEGCYSFIHLSVQQFLAALFYVLEREEEEDGDSCRWDIGGVQKLLSKEERLKNPSLTHVGYFLFGLLNEKRAGELETTFGCQVSRKVKQELLEFRVKSNKNKRLSSVTDMKEVLYCLYESQEEQLVKNAMSYVKEISIHLTNTFEMMQSSFCLKHCENLQKISLQVEKGIFLENDTESELDAQVERSQCDHRSLPLWTDLCSVFSSNKNLSFLDVSQSFLSHSSVRILCEQITRVTCHLQKVVIKNISPSDAYRDLCLAFIGKKTLTHLILEGDVHTDKMLLLLLCEMLKHSRCNLQYLRLGSCCDAAQKWDDSSLALGINQSLRCLDLTASELLDEGVKLLCTTLRHPKCFLQKLSLENCHLTEACCKELSSTLIVNQRLTYLCLANNKLGDGGVKLLCEGLSYPECQLQTLVLWHCNITRRGCKLISKLLQGDSSLTNLDLGLNPIATGLWFLCEALKKPNCNLKYLGLWGCSITPSCCQGLASALISNQRLETLDLGQNVLGKNGIMMLFEALKQNDGPLKTLRLKVDESSVEVQKLLKDVKDSNPKLTIECNNARTTRSSCCDFFS</sequence>
<dbReference type="PROSITE" id="PS50837">
    <property type="entry name" value="NACHT"/>
    <property type="match status" value="1"/>
</dbReference>
<dbReference type="InterPro" id="IPR001611">
    <property type="entry name" value="Leu-rich_rpt"/>
</dbReference>
<evidence type="ECO:0000256" key="1">
    <source>
        <dbReference type="ARBA" id="ARBA00008665"/>
    </source>
</evidence>
<dbReference type="SMART" id="SM00368">
    <property type="entry name" value="LRR_RI"/>
    <property type="match status" value="8"/>
</dbReference>
<keyword evidence="5" id="KW-0067">ATP-binding</keyword>
<dbReference type="InterPro" id="IPR027417">
    <property type="entry name" value="P-loop_NTPase"/>
</dbReference>
<feature type="domain" description="NACHT" evidence="6">
    <location>
        <begin position="17"/>
        <end position="215"/>
    </location>
</feature>
<dbReference type="SUPFAM" id="SSF52047">
    <property type="entry name" value="RNI-like"/>
    <property type="match status" value="1"/>
</dbReference>
<dbReference type="InterPro" id="IPR007111">
    <property type="entry name" value="NACHT_NTPase"/>
</dbReference>
<reference evidence="7" key="3">
    <citation type="submission" date="2025-09" db="UniProtKB">
        <authorList>
            <consortium name="Ensembl"/>
        </authorList>
    </citation>
    <scope>IDENTIFICATION</scope>
    <source>
        <strain evidence="7">Thoroughbred</strain>
    </source>
</reference>
<dbReference type="FunFam" id="3.80.10.10:FF:000862">
    <property type="entry name" value="NACHT, LRR and PYD domains-containing protein 14"/>
    <property type="match status" value="1"/>
</dbReference>
<dbReference type="Gene3D" id="3.40.50.300">
    <property type="entry name" value="P-loop containing nucleotide triphosphate hydrolases"/>
    <property type="match status" value="1"/>
</dbReference>
<dbReference type="GO" id="GO:0050727">
    <property type="term" value="P:regulation of inflammatory response"/>
    <property type="evidence" value="ECO:0000318"/>
    <property type="project" value="GO_Central"/>
</dbReference>